<protein>
    <recommendedName>
        <fullName evidence="3">ATP-binding protein</fullName>
    </recommendedName>
</protein>
<dbReference type="Gene3D" id="3.40.50.300">
    <property type="entry name" value="P-loop containing nucleotide triphosphate hydrolases"/>
    <property type="match status" value="1"/>
</dbReference>
<dbReference type="RefSeq" id="WP_226180683.1">
    <property type="nucleotide sequence ID" value="NZ_JAJADR010000015.1"/>
</dbReference>
<name>A0ABS8AZ88_9BACT</name>
<dbReference type="InterPro" id="IPR027417">
    <property type="entry name" value="P-loop_NTPase"/>
</dbReference>
<dbReference type="SUPFAM" id="SSF52540">
    <property type="entry name" value="P-loop containing nucleoside triphosphate hydrolases"/>
    <property type="match status" value="1"/>
</dbReference>
<evidence type="ECO:0000313" key="2">
    <source>
        <dbReference type="Proteomes" id="UP001165296"/>
    </source>
</evidence>
<comment type="caution">
    <text evidence="1">The sequence shown here is derived from an EMBL/GenBank/DDBJ whole genome shotgun (WGS) entry which is preliminary data.</text>
</comment>
<keyword evidence="2" id="KW-1185">Reference proteome</keyword>
<dbReference type="EMBL" id="JAJADR010000015">
    <property type="protein sequence ID" value="MCB2411124.1"/>
    <property type="molecule type" value="Genomic_DNA"/>
</dbReference>
<accession>A0ABS8AZ88</accession>
<reference evidence="1" key="1">
    <citation type="submission" date="2021-10" db="EMBL/GenBank/DDBJ databases">
        <authorList>
            <person name="Dean J.D."/>
            <person name="Kim M.K."/>
            <person name="Newey C.N."/>
            <person name="Stoker T.S."/>
            <person name="Thompson D.W."/>
            <person name="Grose J.H."/>
        </authorList>
    </citation>
    <scope>NUCLEOTIDE SEQUENCE</scope>
    <source>
        <strain evidence="1">BT178</strain>
    </source>
</reference>
<dbReference type="Proteomes" id="UP001165296">
    <property type="component" value="Unassembled WGS sequence"/>
</dbReference>
<sequence length="451" mass="51817">MEKTWTDYVHLHSNLPGARDAFEQDCKKLFQKMHPGRPVHVVRANPGDGGIDVFVGEFSAEPLIVYQCKFFLEGFGDSQKEQIRESFRSISKSNIFSVSQWVLCVPTDDLDLKEHKWWSEWKVGQQQTTSIPINLLNGKDLIMLFKEHGLYELVFDLKDSLRLARIEQLLLGNSIEDKRLENANSPDTLSYNQQQFNILFTPEYTLPYELFYVVRPDDETFQRYLASPKNIWLHGLSGVGKTCLANRNLQLNKLQHIYCYLTALPNPLDASTILLHITEDISDRYPAKLVNYSCKSSNQIKILAQLLAYLFPIGDFIICIDEISIRDQSVFGDFVNNIAAVCAEYRHCKEGNGSLKFIIATIQPPIDFHYNTSKFNEMFTFMELHAWQSVEIDKLLTNMNTVGHLLSAQDIVMVRQACDSPRIAKDIVHQYVLNYQHQALDKVVSYLTSSK</sequence>
<proteinExistence type="predicted"/>
<evidence type="ECO:0008006" key="3">
    <source>
        <dbReference type="Google" id="ProtNLM"/>
    </source>
</evidence>
<organism evidence="1 2">
    <name type="scientific">Hymenobacter lucidus</name>
    <dbReference type="NCBI Taxonomy" id="2880930"/>
    <lineage>
        <taxon>Bacteria</taxon>
        <taxon>Pseudomonadati</taxon>
        <taxon>Bacteroidota</taxon>
        <taxon>Cytophagia</taxon>
        <taxon>Cytophagales</taxon>
        <taxon>Hymenobacteraceae</taxon>
        <taxon>Hymenobacter</taxon>
    </lineage>
</organism>
<gene>
    <name evidence="1" type="ORF">LGH74_24265</name>
</gene>
<evidence type="ECO:0000313" key="1">
    <source>
        <dbReference type="EMBL" id="MCB2411124.1"/>
    </source>
</evidence>